<feature type="region of interest" description="Disordered" evidence="1">
    <location>
        <begin position="149"/>
        <end position="211"/>
    </location>
</feature>
<dbReference type="GO" id="GO:0005768">
    <property type="term" value="C:endosome"/>
    <property type="evidence" value="ECO:0007669"/>
    <property type="project" value="TreeGrafter"/>
</dbReference>
<dbReference type="GO" id="GO:0030125">
    <property type="term" value="C:clathrin vesicle coat"/>
    <property type="evidence" value="ECO:0007669"/>
    <property type="project" value="TreeGrafter"/>
</dbReference>
<organism evidence="3 4">
    <name type="scientific">Pleuronectes platessa</name>
    <name type="common">European plaice</name>
    <dbReference type="NCBI Taxonomy" id="8262"/>
    <lineage>
        <taxon>Eukaryota</taxon>
        <taxon>Metazoa</taxon>
        <taxon>Chordata</taxon>
        <taxon>Craniata</taxon>
        <taxon>Vertebrata</taxon>
        <taxon>Euteleostomi</taxon>
        <taxon>Actinopterygii</taxon>
        <taxon>Neopterygii</taxon>
        <taxon>Teleostei</taxon>
        <taxon>Neoteleostei</taxon>
        <taxon>Acanthomorphata</taxon>
        <taxon>Carangaria</taxon>
        <taxon>Pleuronectiformes</taxon>
        <taxon>Pleuronectoidei</taxon>
        <taxon>Pleuronectidae</taxon>
        <taxon>Pleuronectes</taxon>
    </lineage>
</organism>
<dbReference type="Pfam" id="PF01417">
    <property type="entry name" value="ENTH"/>
    <property type="match status" value="1"/>
</dbReference>
<feature type="compositionally biased region" description="Low complexity" evidence="1">
    <location>
        <begin position="280"/>
        <end position="289"/>
    </location>
</feature>
<dbReference type="GO" id="GO:0006897">
    <property type="term" value="P:endocytosis"/>
    <property type="evidence" value="ECO:0007669"/>
    <property type="project" value="TreeGrafter"/>
</dbReference>
<comment type="caution">
    <text evidence="3">The sequence shown here is derived from an EMBL/GenBank/DDBJ whole genome shotgun (WGS) entry which is preliminary data.</text>
</comment>
<feature type="region of interest" description="Disordered" evidence="1">
    <location>
        <begin position="386"/>
        <end position="431"/>
    </location>
</feature>
<protein>
    <recommendedName>
        <fullName evidence="2">ENTH domain-containing protein</fullName>
    </recommendedName>
</protein>
<evidence type="ECO:0000259" key="2">
    <source>
        <dbReference type="PROSITE" id="PS50942"/>
    </source>
</evidence>
<dbReference type="GO" id="GO:0030276">
    <property type="term" value="F:clathrin binding"/>
    <property type="evidence" value="ECO:0007669"/>
    <property type="project" value="TreeGrafter"/>
</dbReference>
<dbReference type="GO" id="GO:0005886">
    <property type="term" value="C:plasma membrane"/>
    <property type="evidence" value="ECO:0007669"/>
    <property type="project" value="TreeGrafter"/>
</dbReference>
<dbReference type="CDD" id="cd16989">
    <property type="entry name" value="ENTH_EpsinR"/>
    <property type="match status" value="1"/>
</dbReference>
<dbReference type="SMART" id="SM00273">
    <property type="entry name" value="ENTH"/>
    <property type="match status" value="1"/>
</dbReference>
<reference evidence="3" key="1">
    <citation type="submission" date="2020-03" db="EMBL/GenBank/DDBJ databases">
        <authorList>
            <person name="Weist P."/>
        </authorList>
    </citation>
    <scope>NUCLEOTIDE SEQUENCE</scope>
</reference>
<sequence length="663" mass="70180">MLNMWKVRELVDKATNVVMNYSEIESKVREATNDDPWGPSGQLMGEIAKSTFMYEQFPEVMNMLWTRMLKDNKKNWRRVYKALLLLAYLIRNGSERVVTSAREHIYDLRSLENYNLIDENGKDQGINVRQKVKEMVDFIQDDDKLREERKKAKKNKDKYIGVSSDSNGGGGGGGGGVGGGGGGGSGTLKNSNELDRSKWDEDWDKSKGAFPFSEKLGEIGDKIGSTIDDTINKFRKKERDDSPDRISDNEEDRAAKNGRQETLEFKDEEETVTTKSIQITQATETTTTTTRKRSGASGSKTLDLGAAAHYTGDKSPEEKSSVRQSSSSGLADLLVIDPSSNQSNTTGGSSDLIAGFADFSSPAASASLPTASAAVSSNGNGEFGDWSAFSDKPSTRSASSQPVTDLFGSVQSPTAPAANPAQGPPSAELFDLMGGVNHQLNNPHTTLSASQSLTFSLGGASPGTSVAMATVPISRSQQSLGGFTSQHPIGQQQKLGVGGQGSLGSTWSDPSVNISLDFLSAGLNPTKTPPTLNNIIQQQGVPPVNLLAQNFGGLNLSSPPHVTPIRPPANPMMAGGAMTMGMPASMATGMPPSMTTGTMGMGGIPANQGMMGMNMSMNMGMTTPVMMGGVGMPGVGMGLSHSISPAVVPPKQDAFANFGNFGK</sequence>
<feature type="compositionally biased region" description="Gly residues" evidence="1">
    <location>
        <begin position="167"/>
        <end position="186"/>
    </location>
</feature>
<evidence type="ECO:0000313" key="3">
    <source>
        <dbReference type="EMBL" id="CAB1418233.1"/>
    </source>
</evidence>
<dbReference type="FunFam" id="1.25.40.90:FF:000006">
    <property type="entry name" value="Clathrin interactor 1"/>
    <property type="match status" value="1"/>
</dbReference>
<proteinExistence type="predicted"/>
<dbReference type="AlphaFoldDB" id="A0A9N7YA49"/>
<dbReference type="Proteomes" id="UP001153269">
    <property type="component" value="Unassembled WGS sequence"/>
</dbReference>
<name>A0A9N7YA49_PLEPL</name>
<feature type="compositionally biased region" description="Basic and acidic residues" evidence="1">
    <location>
        <begin position="237"/>
        <end position="265"/>
    </location>
</feature>
<gene>
    <name evidence="3" type="ORF">PLEPLA_LOCUS6056</name>
</gene>
<dbReference type="SUPFAM" id="SSF48464">
    <property type="entry name" value="ENTH/VHS domain"/>
    <property type="match status" value="1"/>
</dbReference>
<feature type="domain" description="ENTH" evidence="2">
    <location>
        <begin position="16"/>
        <end position="149"/>
    </location>
</feature>
<dbReference type="PANTHER" id="PTHR12276:SF122">
    <property type="entry name" value="CLATHRIN INTERACTOR 1-LIKE ISOFORM X1"/>
    <property type="match status" value="1"/>
</dbReference>
<dbReference type="EMBL" id="CADEAL010000313">
    <property type="protein sequence ID" value="CAB1418233.1"/>
    <property type="molecule type" value="Genomic_DNA"/>
</dbReference>
<accession>A0A9N7YA49</accession>
<feature type="region of interest" description="Disordered" evidence="1">
    <location>
        <begin position="234"/>
        <end position="328"/>
    </location>
</feature>
<feature type="compositionally biased region" description="Basic and acidic residues" evidence="1">
    <location>
        <begin position="311"/>
        <end position="321"/>
    </location>
</feature>
<dbReference type="PROSITE" id="PS50942">
    <property type="entry name" value="ENTH"/>
    <property type="match status" value="1"/>
</dbReference>
<dbReference type="GO" id="GO:0005543">
    <property type="term" value="F:phospholipid binding"/>
    <property type="evidence" value="ECO:0007669"/>
    <property type="project" value="TreeGrafter"/>
</dbReference>
<dbReference type="Gene3D" id="1.25.40.90">
    <property type="match status" value="1"/>
</dbReference>
<dbReference type="PANTHER" id="PTHR12276">
    <property type="entry name" value="EPSIN/ENT-RELATED"/>
    <property type="match status" value="1"/>
</dbReference>
<evidence type="ECO:0000313" key="4">
    <source>
        <dbReference type="Proteomes" id="UP001153269"/>
    </source>
</evidence>
<keyword evidence="4" id="KW-1185">Reference proteome</keyword>
<dbReference type="InterPro" id="IPR008942">
    <property type="entry name" value="ENTH_VHS"/>
</dbReference>
<evidence type="ECO:0000256" key="1">
    <source>
        <dbReference type="SAM" id="MobiDB-lite"/>
    </source>
</evidence>
<dbReference type="InterPro" id="IPR013809">
    <property type="entry name" value="ENTH"/>
</dbReference>
<feature type="compositionally biased region" description="Basic and acidic residues" evidence="1">
    <location>
        <begin position="192"/>
        <end position="207"/>
    </location>
</feature>
<feature type="compositionally biased region" description="Polar residues" evidence="1">
    <location>
        <begin position="395"/>
        <end position="414"/>
    </location>
</feature>